<dbReference type="OrthoDB" id="9814215at2"/>
<dbReference type="SUPFAM" id="SSF55331">
    <property type="entry name" value="Tautomerase/MIF"/>
    <property type="match status" value="1"/>
</dbReference>
<organism evidence="1 2">
    <name type="scientific">Phytopseudomonas seleniipraecipitans</name>
    <dbReference type="NCBI Taxonomy" id="640205"/>
    <lineage>
        <taxon>Bacteria</taxon>
        <taxon>Pseudomonadati</taxon>
        <taxon>Pseudomonadota</taxon>
        <taxon>Gammaproteobacteria</taxon>
        <taxon>Pseudomonadales</taxon>
        <taxon>Pseudomonadaceae</taxon>
        <taxon>Phytopseudomonas</taxon>
    </lineage>
</organism>
<dbReference type="STRING" id="640205.SAMN05216381_3722"/>
<dbReference type="PANTHER" id="PTHR37950">
    <property type="entry name" value="4-HYDROXYPHENYLACETATE CATABOLISM PROTEIN"/>
    <property type="match status" value="1"/>
</dbReference>
<dbReference type="AlphaFoldDB" id="A0A1G7TA40"/>
<protein>
    <submittedName>
        <fullName evidence="1">5-carboxymethyl-2-hydroxymuconate isomerase</fullName>
    </submittedName>
</protein>
<dbReference type="Proteomes" id="UP000243378">
    <property type="component" value="Unassembled WGS sequence"/>
</dbReference>
<dbReference type="EMBL" id="FNBM01000009">
    <property type="protein sequence ID" value="SDG32135.1"/>
    <property type="molecule type" value="Genomic_DNA"/>
</dbReference>
<accession>A0A1G7TA40</accession>
<keyword evidence="1" id="KW-0413">Isomerase</keyword>
<gene>
    <name evidence="1" type="ORF">SAMN05216381_3722</name>
</gene>
<sequence length="111" mass="12043">MPHCIIEHSTSLDGEPLVASVFAGALQSGLFEADGRDIKVRSIAYQHYLTGPEKGNFVHVTVKILSGRTPEQKQVLSQSVLAHLQKLERPGCSLTVEVVDIDRASYAKVTG</sequence>
<evidence type="ECO:0000313" key="2">
    <source>
        <dbReference type="Proteomes" id="UP000243378"/>
    </source>
</evidence>
<dbReference type="GO" id="GO:0008704">
    <property type="term" value="F:5-carboxymethyl-2-hydroxymuconate delta-isomerase activity"/>
    <property type="evidence" value="ECO:0007669"/>
    <property type="project" value="InterPro"/>
</dbReference>
<dbReference type="Gene3D" id="3.30.429.10">
    <property type="entry name" value="Macrophage Migration Inhibitory Factor"/>
    <property type="match status" value="1"/>
</dbReference>
<dbReference type="CDD" id="cd00580">
    <property type="entry name" value="CHMI"/>
    <property type="match status" value="1"/>
</dbReference>
<dbReference type="InterPro" id="IPR014347">
    <property type="entry name" value="Tautomerase/MIF_sf"/>
</dbReference>
<dbReference type="RefSeq" id="WP_092370910.1">
    <property type="nucleotide sequence ID" value="NZ_FNBM01000009.1"/>
</dbReference>
<dbReference type="PANTHER" id="PTHR37950:SF1">
    <property type="entry name" value="4-HYDROXYPHENYLACETATE CATABOLISM PROTEIN"/>
    <property type="match status" value="1"/>
</dbReference>
<evidence type="ECO:0000313" key="1">
    <source>
        <dbReference type="EMBL" id="SDG32135.1"/>
    </source>
</evidence>
<reference evidence="1 2" key="1">
    <citation type="submission" date="2016-10" db="EMBL/GenBank/DDBJ databases">
        <authorList>
            <person name="de Groot N.N."/>
        </authorList>
    </citation>
    <scope>NUCLEOTIDE SEQUENCE [LARGE SCALE GENOMIC DNA]</scope>
    <source>
        <strain evidence="1 2">LMG 25475</strain>
    </source>
</reference>
<dbReference type="Pfam" id="PF02962">
    <property type="entry name" value="CHMI"/>
    <property type="match status" value="1"/>
</dbReference>
<dbReference type="InterPro" id="IPR004220">
    <property type="entry name" value="5-COMe_2-OHmuconate_Isoase"/>
</dbReference>
<name>A0A1G7TA40_9GAMM</name>
<proteinExistence type="predicted"/>